<evidence type="ECO:0008006" key="3">
    <source>
        <dbReference type="Google" id="ProtNLM"/>
    </source>
</evidence>
<accession>A0A1Z1W367</accession>
<gene>
    <name evidence="1" type="ORF">SMD44_00261</name>
</gene>
<reference evidence="1 2" key="1">
    <citation type="submission" date="2017-05" db="EMBL/GenBank/DDBJ databases">
        <title>Streptomyces alboflavus Genome sequencing and assembly.</title>
        <authorList>
            <person name="Wang Y."/>
            <person name="Du B."/>
            <person name="Ding Y."/>
            <person name="Liu H."/>
            <person name="Hou Q."/>
            <person name="Liu K."/>
            <person name="Wang C."/>
            <person name="Yao L."/>
        </authorList>
    </citation>
    <scope>NUCLEOTIDE SEQUENCE [LARGE SCALE GENOMIC DNA]</scope>
    <source>
        <strain evidence="1 2">MDJK44</strain>
    </source>
</reference>
<proteinExistence type="predicted"/>
<sequence>MLGKLGPRDRTQAVVAAYESGLVVPRS</sequence>
<dbReference type="Proteomes" id="UP000195880">
    <property type="component" value="Chromosome"/>
</dbReference>
<keyword evidence="2" id="KW-1185">Reference proteome</keyword>
<evidence type="ECO:0000313" key="1">
    <source>
        <dbReference type="EMBL" id="ARX80863.1"/>
    </source>
</evidence>
<name>A0A1Z1W367_9ACTN</name>
<protein>
    <recommendedName>
        <fullName evidence="3">LuxR family transcriptional regulator</fullName>
    </recommendedName>
</protein>
<dbReference type="KEGG" id="salf:SMD44_00261"/>
<organism evidence="1 2">
    <name type="scientific">Streptomyces alboflavus</name>
    <dbReference type="NCBI Taxonomy" id="67267"/>
    <lineage>
        <taxon>Bacteria</taxon>
        <taxon>Bacillati</taxon>
        <taxon>Actinomycetota</taxon>
        <taxon>Actinomycetes</taxon>
        <taxon>Kitasatosporales</taxon>
        <taxon>Streptomycetaceae</taxon>
        <taxon>Streptomyces</taxon>
    </lineage>
</organism>
<dbReference type="AlphaFoldDB" id="A0A1Z1W367"/>
<dbReference type="EMBL" id="CP021748">
    <property type="protein sequence ID" value="ARX80863.1"/>
    <property type="molecule type" value="Genomic_DNA"/>
</dbReference>
<evidence type="ECO:0000313" key="2">
    <source>
        <dbReference type="Proteomes" id="UP000195880"/>
    </source>
</evidence>